<evidence type="ECO:0000313" key="1">
    <source>
        <dbReference type="EMBL" id="KEF55833.1"/>
    </source>
</evidence>
<reference evidence="1 2" key="1">
    <citation type="submission" date="2013-03" db="EMBL/GenBank/DDBJ databases">
        <title>The Genome Sequence of Exophiala aquamarina CBS 119918.</title>
        <authorList>
            <consortium name="The Broad Institute Genomics Platform"/>
            <person name="Cuomo C."/>
            <person name="de Hoog S."/>
            <person name="Gorbushina A."/>
            <person name="Walker B."/>
            <person name="Young S.K."/>
            <person name="Zeng Q."/>
            <person name="Gargeya S."/>
            <person name="Fitzgerald M."/>
            <person name="Haas B."/>
            <person name="Abouelleil A."/>
            <person name="Allen A.W."/>
            <person name="Alvarado L."/>
            <person name="Arachchi H.M."/>
            <person name="Berlin A.M."/>
            <person name="Chapman S.B."/>
            <person name="Gainer-Dewar J."/>
            <person name="Goldberg J."/>
            <person name="Griggs A."/>
            <person name="Gujja S."/>
            <person name="Hansen M."/>
            <person name="Howarth C."/>
            <person name="Imamovic A."/>
            <person name="Ireland A."/>
            <person name="Larimer J."/>
            <person name="McCowan C."/>
            <person name="Murphy C."/>
            <person name="Pearson M."/>
            <person name="Poon T.W."/>
            <person name="Priest M."/>
            <person name="Roberts A."/>
            <person name="Saif S."/>
            <person name="Shea T."/>
            <person name="Sisk P."/>
            <person name="Sykes S."/>
            <person name="Wortman J."/>
            <person name="Nusbaum C."/>
            <person name="Birren B."/>
        </authorList>
    </citation>
    <scope>NUCLEOTIDE SEQUENCE [LARGE SCALE GENOMIC DNA]</scope>
    <source>
        <strain evidence="1 2">CBS 119918</strain>
    </source>
</reference>
<proteinExistence type="predicted"/>
<protein>
    <submittedName>
        <fullName evidence="1">Uncharacterized protein</fullName>
    </submittedName>
</protein>
<organism evidence="1 2">
    <name type="scientific">Exophiala aquamarina CBS 119918</name>
    <dbReference type="NCBI Taxonomy" id="1182545"/>
    <lineage>
        <taxon>Eukaryota</taxon>
        <taxon>Fungi</taxon>
        <taxon>Dikarya</taxon>
        <taxon>Ascomycota</taxon>
        <taxon>Pezizomycotina</taxon>
        <taxon>Eurotiomycetes</taxon>
        <taxon>Chaetothyriomycetidae</taxon>
        <taxon>Chaetothyriales</taxon>
        <taxon>Herpotrichiellaceae</taxon>
        <taxon>Exophiala</taxon>
    </lineage>
</organism>
<gene>
    <name evidence="1" type="ORF">A1O9_08584</name>
</gene>
<dbReference type="GeneID" id="25283496"/>
<dbReference type="EMBL" id="AMGV01000007">
    <property type="protein sequence ID" value="KEF55833.1"/>
    <property type="molecule type" value="Genomic_DNA"/>
</dbReference>
<dbReference type="Proteomes" id="UP000027920">
    <property type="component" value="Unassembled WGS sequence"/>
</dbReference>
<name>A0A072P994_9EURO</name>
<dbReference type="AlphaFoldDB" id="A0A072P994"/>
<dbReference type="VEuPathDB" id="FungiDB:A1O9_08584"/>
<dbReference type="HOGENOM" id="CLU_025452_1_0_1"/>
<dbReference type="OrthoDB" id="4127142at2759"/>
<accession>A0A072P994</accession>
<sequence length="687" mass="77386">MSSNNPRDIVFLPALTTNRSVRQKELIKSGVRAHTARLIHQRRKARQQREESIQPLTLNVLPASTELYENLLERSKMGLSIAGSSDPFQSFPIEITPEINHIITLARDVLLPNLYIPSFVRRLSFGVSKDISFSRAQFSIAGSAVSADLNQFKNANKGVAAAWLSGHIGFLAKLGYQLEEHDISLLELKLRQTSLRLLRGNLLSHPGEDQNNLSLAIQHIMLLFQSDCKRRDSEAASIHGPILIGLLEKLKDNTNIIQHLIVMMFGYAELAANTLGRPVITLNFEMMKRLTDFWASASSLVQITDVRYRDVHPSIDNPILRTIFTRLRACLVIAETPLPVTDTAQKARGLAVYSWIATETFNDMCVLLNLYHDLMEGQYENKTSGECLTEACIALTLLHTLRKCIHEAEMDGKDLRDTSPVIMPRLRKHLESAIETLISRECAHYAQVYLWMFSVGAQNEQRDRLGSENEEPKESSLGWFNDMLADQAQYLNITTWHEARTILECFVHDRHQIPDGNIWFEQSINRRQTDIRMEKIDVTRADSHKDKEWQPYAAAAAAAYLKGLLSAVPVQEGISVPLVAMVENEKGLDLVDALDMGEGLFISRKGQLKEMGSFLEPHQIRNGSTRPYKHGNDYNDTTFYAITLDPFTVPSFDIPLPIPSPLLSLAVRPAEILDSDIIIGTIRDLTS</sequence>
<evidence type="ECO:0000313" key="2">
    <source>
        <dbReference type="Proteomes" id="UP000027920"/>
    </source>
</evidence>
<comment type="caution">
    <text evidence="1">The sequence shown here is derived from an EMBL/GenBank/DDBJ whole genome shotgun (WGS) entry which is preliminary data.</text>
</comment>
<dbReference type="RefSeq" id="XP_013258423.1">
    <property type="nucleotide sequence ID" value="XM_013402969.1"/>
</dbReference>
<keyword evidence="2" id="KW-1185">Reference proteome</keyword>